<dbReference type="EMBL" id="JAHXZJ010001119">
    <property type="protein sequence ID" value="KAH0555389.1"/>
    <property type="molecule type" value="Genomic_DNA"/>
</dbReference>
<gene>
    <name evidence="2" type="ORF">KQX54_018384</name>
</gene>
<reference evidence="2 3" key="1">
    <citation type="journal article" date="2021" name="J. Hered.">
        <title>A chromosome-level genome assembly of the parasitoid wasp, Cotesia glomerata (Hymenoptera: Braconidae).</title>
        <authorList>
            <person name="Pinto B.J."/>
            <person name="Weis J.J."/>
            <person name="Gamble T."/>
            <person name="Ode P.J."/>
            <person name="Paul R."/>
            <person name="Zaspel J.M."/>
        </authorList>
    </citation>
    <scope>NUCLEOTIDE SEQUENCE [LARGE SCALE GENOMIC DNA]</scope>
    <source>
        <strain evidence="2">CgM1</strain>
    </source>
</reference>
<feature type="compositionally biased region" description="Basic residues" evidence="1">
    <location>
        <begin position="194"/>
        <end position="211"/>
    </location>
</feature>
<feature type="region of interest" description="Disordered" evidence="1">
    <location>
        <begin position="146"/>
        <end position="244"/>
    </location>
</feature>
<comment type="caution">
    <text evidence="2">The sequence shown here is derived from an EMBL/GenBank/DDBJ whole genome shotgun (WGS) entry which is preliminary data.</text>
</comment>
<evidence type="ECO:0000313" key="3">
    <source>
        <dbReference type="Proteomes" id="UP000826195"/>
    </source>
</evidence>
<accession>A0AAV7INE4</accession>
<organism evidence="2 3">
    <name type="scientific">Cotesia glomerata</name>
    <name type="common">Lepidopteran parasitic wasp</name>
    <name type="synonym">Apanteles glomeratus</name>
    <dbReference type="NCBI Taxonomy" id="32391"/>
    <lineage>
        <taxon>Eukaryota</taxon>
        <taxon>Metazoa</taxon>
        <taxon>Ecdysozoa</taxon>
        <taxon>Arthropoda</taxon>
        <taxon>Hexapoda</taxon>
        <taxon>Insecta</taxon>
        <taxon>Pterygota</taxon>
        <taxon>Neoptera</taxon>
        <taxon>Endopterygota</taxon>
        <taxon>Hymenoptera</taxon>
        <taxon>Apocrita</taxon>
        <taxon>Ichneumonoidea</taxon>
        <taxon>Braconidae</taxon>
        <taxon>Microgastrinae</taxon>
        <taxon>Cotesia</taxon>
    </lineage>
</organism>
<evidence type="ECO:0000313" key="2">
    <source>
        <dbReference type="EMBL" id="KAH0555389.1"/>
    </source>
</evidence>
<sequence length="300" mass="33631">MYLQLDIIELDIILRDYYHGHYYLGFSDRLLQKLIVPSSISYGEHGDRSNTDGNERDTQECRSSFRFPGRKQIEVTTQKTVGRRQSDLRTREEGQSADQILHSKKNLFLEVKAAASRLSVLVRWMRTISLHGKKAVDQVSVAPQVTHTKGPEETVTPDSGARPVKMRTLSSPEEAQKAKELKRKKDEDEPFILMKKKKENKKKVKLNKRKAAAGGTSAGPGPGPGTQRSAAAKEIQKSRRRQQPEAILITPGELGSSGEVLRVLRSKLSVEDLTIGVRSVRTARKSGLLIEFEGFVKDRS</sequence>
<dbReference type="Proteomes" id="UP000826195">
    <property type="component" value="Unassembled WGS sequence"/>
</dbReference>
<protein>
    <submittedName>
        <fullName evidence="2">Uncharacterized protein</fullName>
    </submittedName>
</protein>
<proteinExistence type="predicted"/>
<evidence type="ECO:0000256" key="1">
    <source>
        <dbReference type="SAM" id="MobiDB-lite"/>
    </source>
</evidence>
<dbReference type="AlphaFoldDB" id="A0AAV7INE4"/>
<keyword evidence="3" id="KW-1185">Reference proteome</keyword>
<feature type="compositionally biased region" description="Basic and acidic residues" evidence="1">
    <location>
        <begin position="174"/>
        <end position="187"/>
    </location>
</feature>
<name>A0AAV7INE4_COTGL</name>